<gene>
    <name evidence="1" type="ORF">C6Y45_13005</name>
</gene>
<reference evidence="1 2" key="1">
    <citation type="submission" date="2018-03" db="EMBL/GenBank/DDBJ databases">
        <title>Alkalicoccus saliphilus sp. nov., isolated from a mineral pool.</title>
        <authorList>
            <person name="Zhao B."/>
        </authorList>
    </citation>
    <scope>NUCLEOTIDE SEQUENCE [LARGE SCALE GENOMIC DNA]</scope>
    <source>
        <strain evidence="1 2">6AG</strain>
    </source>
</reference>
<organism evidence="1 2">
    <name type="scientific">Alkalicoccus saliphilus</name>
    <dbReference type="NCBI Taxonomy" id="200989"/>
    <lineage>
        <taxon>Bacteria</taxon>
        <taxon>Bacillati</taxon>
        <taxon>Bacillota</taxon>
        <taxon>Bacilli</taxon>
        <taxon>Bacillales</taxon>
        <taxon>Bacillaceae</taxon>
        <taxon>Alkalicoccus</taxon>
    </lineage>
</organism>
<dbReference type="AlphaFoldDB" id="A0A2T4U3Y0"/>
<evidence type="ECO:0000313" key="1">
    <source>
        <dbReference type="EMBL" id="PTL38108.1"/>
    </source>
</evidence>
<protein>
    <submittedName>
        <fullName evidence="1">Uncharacterized protein</fullName>
    </submittedName>
</protein>
<dbReference type="OrthoDB" id="2961309at2"/>
<accession>A0A2T4U3Y0</accession>
<dbReference type="RefSeq" id="WP_107585665.1">
    <property type="nucleotide sequence ID" value="NZ_PZJJ01000024.1"/>
</dbReference>
<dbReference type="EMBL" id="PZJJ01000024">
    <property type="protein sequence ID" value="PTL38108.1"/>
    <property type="molecule type" value="Genomic_DNA"/>
</dbReference>
<dbReference type="Proteomes" id="UP000240509">
    <property type="component" value="Unassembled WGS sequence"/>
</dbReference>
<sequence>MIRFNRNIIRDIKAKFVTIDQSNNIYSDPRAQIRNLLKKGKTQEALEISQDAIKLIHESHSHYPHLEYRPLTPTSNQLISVPITRKGEEYFSVKGIFKLPETEVNSLKELKKKIYFSKKPIEVKAAEMNEIYDGEIIRTYVVNEDSDVSVLISSTESPQPIPIKIFSKINEENVDILRYTLITPTDYQEPNNTIIYTYDNISHRECLVNFSMDLIICNDNREHTGVNFDMRIREEHRDSVSAWLSIVSFEHFNNQLKKNVCIEDINTGSISTFTYQGEEVVLDDTKPSSLIFLRRLRTIEEHFNINFVLPNPFNFTNEDFLNVLRVYSSVKHILLKSTESQDHIRIEFKYEEVKKGVQELELIRQYGETAPEKLHLCIENGDHIRIFNYRFKFNLITFIGDQVNIIGEKNTIDRLKKLEEDETKTVKIRYKNLKTIYENAYIYNQ</sequence>
<comment type="caution">
    <text evidence="1">The sequence shown here is derived from an EMBL/GenBank/DDBJ whole genome shotgun (WGS) entry which is preliminary data.</text>
</comment>
<keyword evidence="2" id="KW-1185">Reference proteome</keyword>
<proteinExistence type="predicted"/>
<name>A0A2T4U3Y0_9BACI</name>
<evidence type="ECO:0000313" key="2">
    <source>
        <dbReference type="Proteomes" id="UP000240509"/>
    </source>
</evidence>